<gene>
    <name evidence="1" type="ORF">SARC_16353</name>
</gene>
<proteinExistence type="predicted"/>
<name>A0A0L0F4K6_9EUKA</name>
<evidence type="ECO:0000313" key="2">
    <source>
        <dbReference type="Proteomes" id="UP000054560"/>
    </source>
</evidence>
<dbReference type="GeneID" id="25916857"/>
<keyword evidence="2" id="KW-1185">Reference proteome</keyword>
<accession>A0A0L0F4K6</accession>
<organism evidence="1 2">
    <name type="scientific">Sphaeroforma arctica JP610</name>
    <dbReference type="NCBI Taxonomy" id="667725"/>
    <lineage>
        <taxon>Eukaryota</taxon>
        <taxon>Ichthyosporea</taxon>
        <taxon>Ichthyophonida</taxon>
        <taxon>Sphaeroforma</taxon>
    </lineage>
</organism>
<dbReference type="AlphaFoldDB" id="A0A0L0F4K6"/>
<dbReference type="EMBL" id="KQ249483">
    <property type="protein sequence ID" value="KNC71108.1"/>
    <property type="molecule type" value="Genomic_DNA"/>
</dbReference>
<dbReference type="Proteomes" id="UP000054560">
    <property type="component" value="Unassembled WGS sequence"/>
</dbReference>
<feature type="non-terminal residue" evidence="1">
    <location>
        <position position="44"/>
    </location>
</feature>
<dbReference type="RefSeq" id="XP_014145010.1">
    <property type="nucleotide sequence ID" value="XM_014289535.1"/>
</dbReference>
<sequence length="44" mass="5047">MEPEKMYDVVCVELHLKGIDNIEPMVNFATEYPELIPEDGIPVK</sequence>
<reference evidence="1 2" key="1">
    <citation type="submission" date="2011-02" db="EMBL/GenBank/DDBJ databases">
        <title>The Genome Sequence of Sphaeroforma arctica JP610.</title>
        <authorList>
            <consortium name="The Broad Institute Genome Sequencing Platform"/>
            <person name="Russ C."/>
            <person name="Cuomo C."/>
            <person name="Young S.K."/>
            <person name="Zeng Q."/>
            <person name="Gargeya S."/>
            <person name="Alvarado L."/>
            <person name="Berlin A."/>
            <person name="Chapman S.B."/>
            <person name="Chen Z."/>
            <person name="Freedman E."/>
            <person name="Gellesch M."/>
            <person name="Goldberg J."/>
            <person name="Griggs A."/>
            <person name="Gujja S."/>
            <person name="Heilman E."/>
            <person name="Heiman D."/>
            <person name="Howarth C."/>
            <person name="Mehta T."/>
            <person name="Neiman D."/>
            <person name="Pearson M."/>
            <person name="Roberts A."/>
            <person name="Saif S."/>
            <person name="Shea T."/>
            <person name="Shenoy N."/>
            <person name="Sisk P."/>
            <person name="Stolte C."/>
            <person name="Sykes S."/>
            <person name="White J."/>
            <person name="Yandava C."/>
            <person name="Burger G."/>
            <person name="Gray M.W."/>
            <person name="Holland P.W.H."/>
            <person name="King N."/>
            <person name="Lang F.B.F."/>
            <person name="Roger A.J."/>
            <person name="Ruiz-Trillo I."/>
            <person name="Haas B."/>
            <person name="Nusbaum C."/>
            <person name="Birren B."/>
        </authorList>
    </citation>
    <scope>NUCLEOTIDE SEQUENCE [LARGE SCALE GENOMIC DNA]</scope>
    <source>
        <strain evidence="1 2">JP610</strain>
    </source>
</reference>
<protein>
    <submittedName>
        <fullName evidence="1">Uncharacterized protein</fullName>
    </submittedName>
</protein>
<evidence type="ECO:0000313" key="1">
    <source>
        <dbReference type="EMBL" id="KNC71108.1"/>
    </source>
</evidence>